<sequence>MPRSIFHDIDKNHRRPFVAEHNPTSASPSFQIIKKSDGPQAEAKINSILRATVDLSATFAARWFLVIGAGVIEVYLVAHHIAIDGKSMSQLSQELLELLAGKDSTPQEQKFQPFYRAHLLEDRPLSFSSKERSLTQSSLLGMYFSTHRHFIWPTHFS</sequence>
<evidence type="ECO:0000313" key="2">
    <source>
        <dbReference type="Proteomes" id="UP000724874"/>
    </source>
</evidence>
<dbReference type="OrthoDB" id="408177at2759"/>
<evidence type="ECO:0008006" key="3">
    <source>
        <dbReference type="Google" id="ProtNLM"/>
    </source>
</evidence>
<reference evidence="1" key="1">
    <citation type="submission" date="2020-11" db="EMBL/GenBank/DDBJ databases">
        <authorList>
            <consortium name="DOE Joint Genome Institute"/>
            <person name="Ahrendt S."/>
            <person name="Riley R."/>
            <person name="Andreopoulos W."/>
            <person name="LaButti K."/>
            <person name="Pangilinan J."/>
            <person name="Ruiz-duenas F.J."/>
            <person name="Barrasa J.M."/>
            <person name="Sanchez-Garcia M."/>
            <person name="Camarero S."/>
            <person name="Miyauchi S."/>
            <person name="Serrano A."/>
            <person name="Linde D."/>
            <person name="Babiker R."/>
            <person name="Drula E."/>
            <person name="Ayuso-Fernandez I."/>
            <person name="Pacheco R."/>
            <person name="Padilla G."/>
            <person name="Ferreira P."/>
            <person name="Barriuso J."/>
            <person name="Kellner H."/>
            <person name="Castanera R."/>
            <person name="Alfaro M."/>
            <person name="Ramirez L."/>
            <person name="Pisabarro A.G."/>
            <person name="Kuo A."/>
            <person name="Tritt A."/>
            <person name="Lipzen A."/>
            <person name="He G."/>
            <person name="Yan M."/>
            <person name="Ng V."/>
            <person name="Cullen D."/>
            <person name="Martin F."/>
            <person name="Rosso M.-N."/>
            <person name="Henrissat B."/>
            <person name="Hibbett D."/>
            <person name="Martinez A.T."/>
            <person name="Grigoriev I.V."/>
        </authorList>
    </citation>
    <scope>NUCLEOTIDE SEQUENCE</scope>
    <source>
        <strain evidence="1">AH 44721</strain>
    </source>
</reference>
<accession>A0A9P5NCQ2</accession>
<dbReference type="Proteomes" id="UP000724874">
    <property type="component" value="Unassembled WGS sequence"/>
</dbReference>
<dbReference type="InterPro" id="IPR023213">
    <property type="entry name" value="CAT-like_dom_sf"/>
</dbReference>
<dbReference type="EMBL" id="JADNYJ010000137">
    <property type="protein sequence ID" value="KAF8880812.1"/>
    <property type="molecule type" value="Genomic_DNA"/>
</dbReference>
<proteinExistence type="predicted"/>
<dbReference type="AlphaFoldDB" id="A0A9P5NCQ2"/>
<dbReference type="Gene3D" id="3.30.559.10">
    <property type="entry name" value="Chloramphenicol acetyltransferase-like domain"/>
    <property type="match status" value="1"/>
</dbReference>
<dbReference type="SUPFAM" id="SSF52777">
    <property type="entry name" value="CoA-dependent acyltransferases"/>
    <property type="match status" value="1"/>
</dbReference>
<gene>
    <name evidence="1" type="ORF">CPB84DRAFT_1751331</name>
</gene>
<evidence type="ECO:0000313" key="1">
    <source>
        <dbReference type="EMBL" id="KAF8880812.1"/>
    </source>
</evidence>
<organism evidence="1 2">
    <name type="scientific">Gymnopilus junonius</name>
    <name type="common">Spectacular rustgill mushroom</name>
    <name type="synonym">Gymnopilus spectabilis subsp. junonius</name>
    <dbReference type="NCBI Taxonomy" id="109634"/>
    <lineage>
        <taxon>Eukaryota</taxon>
        <taxon>Fungi</taxon>
        <taxon>Dikarya</taxon>
        <taxon>Basidiomycota</taxon>
        <taxon>Agaricomycotina</taxon>
        <taxon>Agaricomycetes</taxon>
        <taxon>Agaricomycetidae</taxon>
        <taxon>Agaricales</taxon>
        <taxon>Agaricineae</taxon>
        <taxon>Hymenogastraceae</taxon>
        <taxon>Gymnopilus</taxon>
    </lineage>
</organism>
<comment type="caution">
    <text evidence="1">The sequence shown here is derived from an EMBL/GenBank/DDBJ whole genome shotgun (WGS) entry which is preliminary data.</text>
</comment>
<name>A0A9P5NCQ2_GYMJU</name>
<keyword evidence="2" id="KW-1185">Reference proteome</keyword>
<protein>
    <recommendedName>
        <fullName evidence="3">Condensation domain-containing protein</fullName>
    </recommendedName>
</protein>